<dbReference type="EMBL" id="AUWY01000065">
    <property type="protein sequence ID" value="EQB32629.1"/>
    <property type="molecule type" value="Genomic_DNA"/>
</dbReference>
<dbReference type="Pfam" id="PF05591">
    <property type="entry name" value="T6SS_VipA"/>
    <property type="match status" value="1"/>
</dbReference>
<dbReference type="PANTHER" id="PTHR35850:SF1">
    <property type="entry name" value="TYPE VI SECRETION SYSTEM SHEATH PROTEIN TSSB1"/>
    <property type="match status" value="1"/>
</dbReference>
<dbReference type="PATRIC" id="fig|1346791.3.peg.1647"/>
<organism evidence="2 3">
    <name type="scientific">Sphingobium ummariense RL-3</name>
    <dbReference type="NCBI Taxonomy" id="1346791"/>
    <lineage>
        <taxon>Bacteria</taxon>
        <taxon>Pseudomonadati</taxon>
        <taxon>Pseudomonadota</taxon>
        <taxon>Alphaproteobacteria</taxon>
        <taxon>Sphingomonadales</taxon>
        <taxon>Sphingomonadaceae</taxon>
        <taxon>Sphingobium</taxon>
    </lineage>
</organism>
<proteinExistence type="predicted"/>
<dbReference type="eggNOG" id="COG3516">
    <property type="taxonomic scope" value="Bacteria"/>
</dbReference>
<dbReference type="RefSeq" id="WP_021317587.1">
    <property type="nucleotide sequence ID" value="NZ_AUWY01000065.1"/>
</dbReference>
<dbReference type="AlphaFoldDB" id="T0K7I8"/>
<gene>
    <name evidence="2" type="ORF">M529_08585</name>
</gene>
<dbReference type="NCBIfam" id="TIGR03358">
    <property type="entry name" value="VI_chp_5"/>
    <property type="match status" value="1"/>
</dbReference>
<sequence length="184" mass="20538">MAAKKSGQRFIKENRAPRVHIEYDVETYGSRQKVEIPFVMGVMSDLSGKSEIEKKTLGDRDFVEFDMDNFDERMERIAPRATFNVENSLTGDGRLGVDMTFRTLDDFTPGQIARKVPALAKLLEAREQLNDLMVYMDGREGAQDLLGRILKDPELMKSLAAARPADDGALTDDADPAVTPQPEA</sequence>
<dbReference type="PIRSF" id="PIRSF028301">
    <property type="entry name" value="UCP028301"/>
    <property type="match status" value="1"/>
</dbReference>
<evidence type="ECO:0000313" key="2">
    <source>
        <dbReference type="EMBL" id="EQB32629.1"/>
    </source>
</evidence>
<dbReference type="Proteomes" id="UP000015523">
    <property type="component" value="Unassembled WGS sequence"/>
</dbReference>
<evidence type="ECO:0000313" key="3">
    <source>
        <dbReference type="Proteomes" id="UP000015523"/>
    </source>
</evidence>
<dbReference type="InterPro" id="IPR008312">
    <property type="entry name" value="T6SS_TssB1"/>
</dbReference>
<accession>T0K7I8</accession>
<dbReference type="PANTHER" id="PTHR35850">
    <property type="entry name" value="CYTOPLASMIC PROTEIN-RELATED"/>
    <property type="match status" value="1"/>
</dbReference>
<keyword evidence="3" id="KW-1185">Reference proteome</keyword>
<dbReference type="STRING" id="1346791.M529_08585"/>
<protein>
    <recommendedName>
        <fullName evidence="4">Type VI secretion protein</fullName>
    </recommendedName>
</protein>
<name>T0K7I8_9SPHN</name>
<dbReference type="OrthoDB" id="9789942at2"/>
<reference evidence="2 3" key="1">
    <citation type="journal article" date="2013" name="Genome Announc.">
        <title>Draft Genome Sequence of Sphingobium ummariense Strain RL-3, a Hexachlorocyclohexane-Degrading Bacterium.</title>
        <authorList>
            <person name="Kohli P."/>
            <person name="Dua A."/>
            <person name="Sangwan N."/>
            <person name="Oldach P."/>
            <person name="Khurana J.P."/>
            <person name="Lal R."/>
        </authorList>
    </citation>
    <scope>NUCLEOTIDE SEQUENCE [LARGE SCALE GENOMIC DNA]</scope>
    <source>
        <strain evidence="2 3">RL-3</strain>
    </source>
</reference>
<comment type="caution">
    <text evidence="2">The sequence shown here is derived from an EMBL/GenBank/DDBJ whole genome shotgun (WGS) entry which is preliminary data.</text>
</comment>
<evidence type="ECO:0008006" key="4">
    <source>
        <dbReference type="Google" id="ProtNLM"/>
    </source>
</evidence>
<evidence type="ECO:0000256" key="1">
    <source>
        <dbReference type="SAM" id="MobiDB-lite"/>
    </source>
</evidence>
<feature type="region of interest" description="Disordered" evidence="1">
    <location>
        <begin position="162"/>
        <end position="184"/>
    </location>
</feature>